<dbReference type="AlphaFoldDB" id="C6VXF9"/>
<sequence>MGLFRSNRLLLIARCGKPPYTYQWKESTDGINYSGNGTGEFHSVGLYHNGNHLFNIKLKITSSDGQVVENWMQIWVDDDPNGGYQKGQKESDSVQMEHGEAVLKPNPASSLVELIFNGKRLCIIQI</sequence>
<reference evidence="1 2" key="1">
    <citation type="journal article" date="2009" name="Stand. Genomic Sci.">
        <title>Complete genome sequence of Dyadobacter fermentans type strain (NS114).</title>
        <authorList>
            <person name="Lang E."/>
            <person name="Lapidus A."/>
            <person name="Chertkov O."/>
            <person name="Brettin T."/>
            <person name="Detter J.C."/>
            <person name="Han C."/>
            <person name="Copeland A."/>
            <person name="Glavina Del Rio T."/>
            <person name="Nolan M."/>
            <person name="Chen F."/>
            <person name="Lucas S."/>
            <person name="Tice H."/>
            <person name="Cheng J.F."/>
            <person name="Land M."/>
            <person name="Hauser L."/>
            <person name="Chang Y.J."/>
            <person name="Jeffries C.D."/>
            <person name="Kopitz M."/>
            <person name="Bruce D."/>
            <person name="Goodwin L."/>
            <person name="Pitluck S."/>
            <person name="Ovchinnikova G."/>
            <person name="Pati A."/>
            <person name="Ivanova N."/>
            <person name="Mavrommatis K."/>
            <person name="Chen A."/>
            <person name="Palaniappan K."/>
            <person name="Chain P."/>
            <person name="Bristow J."/>
            <person name="Eisen J.A."/>
            <person name="Markowitz V."/>
            <person name="Hugenholtz P."/>
            <person name="Goker M."/>
            <person name="Rohde M."/>
            <person name="Kyrpides N.C."/>
            <person name="Klenk H.P."/>
        </authorList>
    </citation>
    <scope>NUCLEOTIDE SEQUENCE [LARGE SCALE GENOMIC DNA]</scope>
    <source>
        <strain evidence="2">ATCC 700827 / DSM 18053 / CIP 107007 / KCTC 52180 / NS114</strain>
    </source>
</reference>
<dbReference type="STRING" id="471854.Dfer_2079"/>
<evidence type="ECO:0000313" key="1">
    <source>
        <dbReference type="EMBL" id="ACT93302.1"/>
    </source>
</evidence>
<keyword evidence="2" id="KW-1185">Reference proteome</keyword>
<gene>
    <name evidence="1" type="ordered locus">Dfer_2079</name>
</gene>
<name>C6VXF9_DYAFD</name>
<accession>C6VXF9</accession>
<evidence type="ECO:0000313" key="2">
    <source>
        <dbReference type="Proteomes" id="UP000002011"/>
    </source>
</evidence>
<proteinExistence type="predicted"/>
<dbReference type="KEGG" id="dfe:Dfer_2079"/>
<dbReference type="EMBL" id="CP001619">
    <property type="protein sequence ID" value="ACT93302.1"/>
    <property type="molecule type" value="Genomic_DNA"/>
</dbReference>
<dbReference type="Proteomes" id="UP000002011">
    <property type="component" value="Chromosome"/>
</dbReference>
<organism evidence="1 2">
    <name type="scientific">Dyadobacter fermentans (strain ATCC 700827 / DSM 18053 / CIP 107007 / KCTC 52180 / NS114)</name>
    <dbReference type="NCBI Taxonomy" id="471854"/>
    <lineage>
        <taxon>Bacteria</taxon>
        <taxon>Pseudomonadati</taxon>
        <taxon>Bacteroidota</taxon>
        <taxon>Cytophagia</taxon>
        <taxon>Cytophagales</taxon>
        <taxon>Spirosomataceae</taxon>
        <taxon>Dyadobacter</taxon>
    </lineage>
</organism>
<dbReference type="HOGENOM" id="CLU_1977998_0_0_10"/>
<protein>
    <submittedName>
        <fullName evidence="1">Uncharacterized protein</fullName>
    </submittedName>
</protein>